<gene>
    <name evidence="1" type="ORF">BN938_2032</name>
</gene>
<keyword evidence="2" id="KW-1185">Reference proteome</keyword>
<evidence type="ECO:0000313" key="2">
    <source>
        <dbReference type="Proteomes" id="UP000027616"/>
    </source>
</evidence>
<name>A0A060R950_9BACT</name>
<proteinExistence type="predicted"/>
<dbReference type="Proteomes" id="UP000027616">
    <property type="component" value="Chromosome I"/>
</dbReference>
<protein>
    <submittedName>
        <fullName evidence="1">Uncharacterized protein</fullName>
    </submittedName>
</protein>
<dbReference type="eggNOG" id="ENOG50321N1">
    <property type="taxonomic scope" value="Bacteria"/>
</dbReference>
<dbReference type="STRING" id="1433126.BN938_2032"/>
<dbReference type="EMBL" id="HG934468">
    <property type="protein sequence ID" value="CDN32105.1"/>
    <property type="molecule type" value="Genomic_DNA"/>
</dbReference>
<dbReference type="HOGENOM" id="CLU_083544_0_0_10"/>
<sequence length="266" mass="29620">MPALLLFLTGCVKVTIQDAEHSNRGKLFLITDWSQRSEGVEIPERYTVDNAGEKVIIKGDESQHPLLLAQGVHTLYLYNEASKISVNGALVASENDPMLGWQFWGELVKFDVRKDEVYRTVVKMKQLTRQLNFDLTLTNTTPKIKSIEAVMSGVALGWDCKGNRALGQPAKITPHFTVEHNNLKAMCIILGVIGDKQELTVKINFDDGTSEQIVDDITRQLTDFNSDKIVPLTITGTYSMPVSAGVTGTIKGWDVVEGERITVRWQ</sequence>
<organism evidence="1 2">
    <name type="scientific">Mucinivorans hirudinis</name>
    <dbReference type="NCBI Taxonomy" id="1433126"/>
    <lineage>
        <taxon>Bacteria</taxon>
        <taxon>Pseudomonadati</taxon>
        <taxon>Bacteroidota</taxon>
        <taxon>Bacteroidia</taxon>
        <taxon>Bacteroidales</taxon>
        <taxon>Rikenellaceae</taxon>
        <taxon>Mucinivorans</taxon>
    </lineage>
</organism>
<evidence type="ECO:0000313" key="1">
    <source>
        <dbReference type="EMBL" id="CDN32105.1"/>
    </source>
</evidence>
<dbReference type="KEGG" id="rbc:BN938_2032"/>
<reference evidence="1 2" key="1">
    <citation type="journal article" date="2015" name="Genome Announc.">
        <title>Complete Genome Sequence of the Novel Leech Symbiont Mucinivorans hirudinis M3T.</title>
        <authorList>
            <person name="Nelson M.C."/>
            <person name="Bomar L."/>
            <person name="Graf J."/>
        </authorList>
    </citation>
    <scope>NUCLEOTIDE SEQUENCE [LARGE SCALE GENOMIC DNA]</scope>
    <source>
        <strain evidence="2">M3</strain>
    </source>
</reference>
<dbReference type="AlphaFoldDB" id="A0A060R950"/>
<accession>A0A060R950</accession>